<proteinExistence type="predicted"/>
<evidence type="ECO:0000313" key="2">
    <source>
        <dbReference type="Proteomes" id="UP000285286"/>
    </source>
</evidence>
<protein>
    <recommendedName>
        <fullName evidence="3">Type VI secretion system protein ImpG</fullName>
    </recommendedName>
</protein>
<dbReference type="Proteomes" id="UP000285286">
    <property type="component" value="Unassembled WGS sequence"/>
</dbReference>
<gene>
    <name evidence="1" type="ORF">BHU25_14495</name>
</gene>
<accession>A0A423DML7</accession>
<evidence type="ECO:0008006" key="3">
    <source>
        <dbReference type="Google" id="ProtNLM"/>
    </source>
</evidence>
<evidence type="ECO:0000313" key="1">
    <source>
        <dbReference type="EMBL" id="ROL72812.1"/>
    </source>
</evidence>
<dbReference type="PANTHER" id="PTHR35565:SF1">
    <property type="entry name" value="TYPE VI SECRETION SYSTEM CONTRACTILE SHEATH LARGE SUBUNIT"/>
    <property type="match status" value="1"/>
</dbReference>
<dbReference type="InterPro" id="IPR010272">
    <property type="entry name" value="T6SS_TssF"/>
</dbReference>
<organism evidence="1 2">
    <name type="scientific">Pseudomonas vranovensis</name>
    <dbReference type="NCBI Taxonomy" id="321661"/>
    <lineage>
        <taxon>Bacteria</taxon>
        <taxon>Pseudomonadati</taxon>
        <taxon>Pseudomonadota</taxon>
        <taxon>Gammaproteobacteria</taxon>
        <taxon>Pseudomonadales</taxon>
        <taxon>Pseudomonadaceae</taxon>
        <taxon>Pseudomonas</taxon>
    </lineage>
</organism>
<dbReference type="Pfam" id="PF05947">
    <property type="entry name" value="T6SS_TssF"/>
    <property type="match status" value="1"/>
</dbReference>
<comment type="caution">
    <text evidence="1">The sequence shown here is derived from an EMBL/GenBank/DDBJ whole genome shotgun (WGS) entry which is preliminary data.</text>
</comment>
<name>A0A423DML7_9PSED</name>
<dbReference type="AlphaFoldDB" id="A0A423DML7"/>
<dbReference type="PANTHER" id="PTHR35565">
    <property type="entry name" value="CYTOPLASMIC PROTEIN-RELATED"/>
    <property type="match status" value="1"/>
</dbReference>
<dbReference type="EMBL" id="MOAM01000022">
    <property type="protein sequence ID" value="ROL72812.1"/>
    <property type="molecule type" value="Genomic_DNA"/>
</dbReference>
<sequence>MEERRRLRELADEFAEDDPRLAHFLGSEASDPDVERLMDGFAFLTAKLAMKIDDHLPEITQPLLQLVYPNFLRPLPSVTLVRFDPIDHALSESQLIPKGTALLSKPVDGVNCTFRTCTDVTLYPLVIDEICHIDSADKSIVHIDLGALTEQPLRQLDCDRLGFHLGDAASNALTLYQWL</sequence>
<dbReference type="InterPro" id="IPR010269">
    <property type="entry name" value="T6SS_TssC-like"/>
</dbReference>
<keyword evidence="2" id="KW-1185">Reference proteome</keyword>
<reference evidence="1 2" key="1">
    <citation type="submission" date="2016-10" db="EMBL/GenBank/DDBJ databases">
        <title>Comparative genome analysis of multiple Pseudomonas spp. focuses on biocontrol and plant growth promoting traits.</title>
        <authorList>
            <person name="Tao X.-Y."/>
            <person name="Taylor C.G."/>
        </authorList>
    </citation>
    <scope>NUCLEOTIDE SEQUENCE [LARGE SCALE GENOMIC DNA]</scope>
    <source>
        <strain evidence="1 2">15D11</strain>
    </source>
</reference>